<gene>
    <name evidence="2" type="ORF">B0H67DRAFT_119216</name>
</gene>
<name>A0AA40AZR3_9PEZI</name>
<evidence type="ECO:0000313" key="2">
    <source>
        <dbReference type="EMBL" id="KAK0724978.1"/>
    </source>
</evidence>
<keyword evidence="1" id="KW-0732">Signal</keyword>
<proteinExistence type="predicted"/>
<feature type="chain" id="PRO_5041363441" description="Secreted protein" evidence="1">
    <location>
        <begin position="19"/>
        <end position="76"/>
    </location>
</feature>
<dbReference type="AlphaFoldDB" id="A0AA40AZR3"/>
<evidence type="ECO:0000313" key="3">
    <source>
        <dbReference type="Proteomes" id="UP001172102"/>
    </source>
</evidence>
<protein>
    <recommendedName>
        <fullName evidence="4">Secreted protein</fullName>
    </recommendedName>
</protein>
<keyword evidence="3" id="KW-1185">Reference proteome</keyword>
<accession>A0AA40AZR3</accession>
<evidence type="ECO:0008006" key="4">
    <source>
        <dbReference type="Google" id="ProtNLM"/>
    </source>
</evidence>
<evidence type="ECO:0000256" key="1">
    <source>
        <dbReference type="SAM" id="SignalP"/>
    </source>
</evidence>
<dbReference type="EMBL" id="JAUKUA010000002">
    <property type="protein sequence ID" value="KAK0724978.1"/>
    <property type="molecule type" value="Genomic_DNA"/>
</dbReference>
<organism evidence="2 3">
    <name type="scientific">Lasiosphaeris hirsuta</name>
    <dbReference type="NCBI Taxonomy" id="260670"/>
    <lineage>
        <taxon>Eukaryota</taxon>
        <taxon>Fungi</taxon>
        <taxon>Dikarya</taxon>
        <taxon>Ascomycota</taxon>
        <taxon>Pezizomycotina</taxon>
        <taxon>Sordariomycetes</taxon>
        <taxon>Sordariomycetidae</taxon>
        <taxon>Sordariales</taxon>
        <taxon>Lasiosphaeriaceae</taxon>
        <taxon>Lasiosphaeris</taxon>
    </lineage>
</organism>
<reference evidence="2" key="1">
    <citation type="submission" date="2023-06" db="EMBL/GenBank/DDBJ databases">
        <title>Genome-scale phylogeny and comparative genomics of the fungal order Sordariales.</title>
        <authorList>
            <consortium name="Lawrence Berkeley National Laboratory"/>
            <person name="Hensen N."/>
            <person name="Bonometti L."/>
            <person name="Westerberg I."/>
            <person name="Brannstrom I.O."/>
            <person name="Guillou S."/>
            <person name="Cros-Aarteil S."/>
            <person name="Calhoun S."/>
            <person name="Haridas S."/>
            <person name="Kuo A."/>
            <person name="Mondo S."/>
            <person name="Pangilinan J."/>
            <person name="Riley R."/>
            <person name="Labutti K."/>
            <person name="Andreopoulos B."/>
            <person name="Lipzen A."/>
            <person name="Chen C."/>
            <person name="Yanf M."/>
            <person name="Daum C."/>
            <person name="Ng V."/>
            <person name="Clum A."/>
            <person name="Steindorff A."/>
            <person name="Ohm R."/>
            <person name="Martin F."/>
            <person name="Silar P."/>
            <person name="Natvig D."/>
            <person name="Lalanne C."/>
            <person name="Gautier V."/>
            <person name="Ament-Velasquez S.L."/>
            <person name="Kruys A."/>
            <person name="Hutchinson M.I."/>
            <person name="Powell A.J."/>
            <person name="Barry K."/>
            <person name="Miller A.N."/>
            <person name="Grigoriev I.V."/>
            <person name="Debuchy R."/>
            <person name="Gladieux P."/>
            <person name="Thoren M.H."/>
            <person name="Johannesson H."/>
        </authorList>
    </citation>
    <scope>NUCLEOTIDE SEQUENCE</scope>
    <source>
        <strain evidence="2">SMH4607-1</strain>
    </source>
</reference>
<comment type="caution">
    <text evidence="2">The sequence shown here is derived from an EMBL/GenBank/DDBJ whole genome shotgun (WGS) entry which is preliminary data.</text>
</comment>
<dbReference type="Proteomes" id="UP001172102">
    <property type="component" value="Unassembled WGS sequence"/>
</dbReference>
<feature type="signal peptide" evidence="1">
    <location>
        <begin position="1"/>
        <end position="18"/>
    </location>
</feature>
<sequence>MPIYGVAELALALAVTACQHCCPAARGPRVAVSACHDSRRGGSELRTPFQWTAVGLECRGAVRANSPPRQISIGLK</sequence>